<dbReference type="RefSeq" id="WP_136451913.1">
    <property type="nucleotide sequence ID" value="NZ_SSTI01000009.1"/>
</dbReference>
<proteinExistence type="predicted"/>
<evidence type="ECO:0000313" key="2">
    <source>
        <dbReference type="Proteomes" id="UP000308038"/>
    </source>
</evidence>
<name>A0ABY2QEW9_9SPHN</name>
<dbReference type="Proteomes" id="UP000308038">
    <property type="component" value="Unassembled WGS sequence"/>
</dbReference>
<reference evidence="1 2" key="1">
    <citation type="submission" date="2019-04" db="EMBL/GenBank/DDBJ databases">
        <title>Microbes associate with the intestines of laboratory mice.</title>
        <authorList>
            <person name="Navarre W."/>
            <person name="Wong E."/>
            <person name="Huang K.C."/>
            <person name="Tropini C."/>
            <person name="Ng K."/>
            <person name="Yu B."/>
        </authorList>
    </citation>
    <scope>NUCLEOTIDE SEQUENCE [LARGE SCALE GENOMIC DNA]</scope>
    <source>
        <strain evidence="1 2">NM83_B4-11</strain>
    </source>
</reference>
<dbReference type="EMBL" id="SSTI01000009">
    <property type="protein sequence ID" value="THG39110.1"/>
    <property type="molecule type" value="Genomic_DNA"/>
</dbReference>
<sequence length="109" mass="11422">MATLGDTLAAARRSSAGLEQWLRRTDPALADEAAAAAARIGISVSGYARMAIADFTRLAGEEDWATLMSGLRDSQDPGTTCLAAMVHWRLTAPACRAHSDTHQAGATHG</sequence>
<evidence type="ECO:0008006" key="3">
    <source>
        <dbReference type="Google" id="ProtNLM"/>
    </source>
</evidence>
<evidence type="ECO:0000313" key="1">
    <source>
        <dbReference type="EMBL" id="THG39110.1"/>
    </source>
</evidence>
<organism evidence="1 2">
    <name type="scientific">Sphingomonas olei</name>
    <dbReference type="NCBI Taxonomy" id="1886787"/>
    <lineage>
        <taxon>Bacteria</taxon>
        <taxon>Pseudomonadati</taxon>
        <taxon>Pseudomonadota</taxon>
        <taxon>Alphaproteobacteria</taxon>
        <taxon>Sphingomonadales</taxon>
        <taxon>Sphingomonadaceae</taxon>
        <taxon>Sphingomonas</taxon>
    </lineage>
</organism>
<protein>
    <recommendedName>
        <fullName evidence="3">DUF3572 domain-containing protein</fullName>
    </recommendedName>
</protein>
<accession>A0ABY2QEW9</accession>
<gene>
    <name evidence="1" type="ORF">E5988_12720</name>
</gene>
<comment type="caution">
    <text evidence="1">The sequence shown here is derived from an EMBL/GenBank/DDBJ whole genome shotgun (WGS) entry which is preliminary data.</text>
</comment>
<keyword evidence="2" id="KW-1185">Reference proteome</keyword>